<evidence type="ECO:0000256" key="2">
    <source>
        <dbReference type="ARBA" id="ARBA00022448"/>
    </source>
</evidence>
<evidence type="ECO:0000256" key="4">
    <source>
        <dbReference type="ARBA" id="ARBA00022692"/>
    </source>
</evidence>
<proteinExistence type="inferred from homology"/>
<dbReference type="Gene3D" id="2.40.170.20">
    <property type="entry name" value="TonB-dependent receptor, beta-barrel domain"/>
    <property type="match status" value="1"/>
</dbReference>
<evidence type="ECO:0000256" key="5">
    <source>
        <dbReference type="ARBA" id="ARBA00022729"/>
    </source>
</evidence>
<sequence>MKHLIHSFLLLAGVLFAAAGAKAQDRFTVSGTIKDAANGEGLIGAIVQVQGQAIGASTNEYGFYSLTLPGGSYTLVYSYLGYVSQTRPVNLTSAQKIDIQLATEDVQIEEVVVTATKPDQNVRSMEMGTSKLEMKTIRAVPALLGEVDVIRSIQLLPGVSTVGEGASGFNVRGGGVDQNLILLDEAPVYNSAHLLGFFSVFNPDAVKDVKLIKGGIPAQYGGRLSSLLDVRMKEGNSKCFNASGGLGLLSSRLTLEGPIQKDKSSFIVAGRRSYGDLFLKLSSNENLRENQLYFYDLSTKVNFTLGPKDRIYLSGYFGNDVFGIQSADGETAFGFRWGNSTGTVRWNHLFSDKLFANVTAIFSDYDYSLGSPTGPQAFEWNSRIYNYSGKADFTYYLNAGNTITFGASAIRYRFQPGEARPVGNNTSFSRYALDRQHAVEYAAYLDNEQSLGARLSLQYGIRFSAYNFLGAQTVYDYAGEGIDRKVPVNVRTYDKGESIALYTNPEPRFSLRYSLGETSSLKASYNRMAQYVHLISNSTAASPFDVWSPTTKNIKPELADQVALGYFRNFKDNMYETSAEVFYKEMRNQIDYIPGAQVLLNQNLEADLLYGDGRAYGLELYAKKNTGRLTGWVSYTLSRSERLFEGLNVDPASGQAKWYPAKYDRRHIGSVVAIYNLNKRWQFSGTFSYTTGVATTFPNARYEIDGGAITVPHNTDGSRNNFRVPAYHRLDLGATLQPKKKHRYWEGEWVFSVYNAYARRNPFTIFFRQNADNPAKTEAVRLSIFGTFIPSVTYNFKFNTCPVAKRQ</sequence>
<evidence type="ECO:0000256" key="1">
    <source>
        <dbReference type="ARBA" id="ARBA00004571"/>
    </source>
</evidence>
<keyword evidence="5 11" id="KW-0732">Signal</keyword>
<keyword evidence="4" id="KW-0812">Transmembrane</keyword>
<reference evidence="14" key="1">
    <citation type="submission" date="2020-02" db="EMBL/GenBank/DDBJ databases">
        <authorList>
            <person name="Meier V. D."/>
        </authorList>
    </citation>
    <scope>NUCLEOTIDE SEQUENCE</scope>
    <source>
        <strain evidence="14">AVDCRST_MAG56</strain>
    </source>
</reference>
<dbReference type="Pfam" id="PF13715">
    <property type="entry name" value="CarbopepD_reg_2"/>
    <property type="match status" value="1"/>
</dbReference>
<gene>
    <name evidence="14" type="ORF">AVDCRST_MAG56-6958</name>
</gene>
<keyword evidence="7 10" id="KW-0472">Membrane</keyword>
<comment type="subcellular location">
    <subcellularLocation>
        <location evidence="1">Cell outer membrane</location>
        <topology evidence="1">Multi-pass membrane protein</topology>
    </subcellularLocation>
</comment>
<dbReference type="Pfam" id="PF07715">
    <property type="entry name" value="Plug"/>
    <property type="match status" value="1"/>
</dbReference>
<dbReference type="InterPro" id="IPR037066">
    <property type="entry name" value="Plug_dom_sf"/>
</dbReference>
<feature type="domain" description="TonB-dependent receptor-like beta-barrel" evidence="12">
    <location>
        <begin position="293"/>
        <end position="755"/>
    </location>
</feature>
<feature type="domain" description="TonB-dependent receptor plug" evidence="13">
    <location>
        <begin position="148"/>
        <end position="222"/>
    </location>
</feature>
<dbReference type="GO" id="GO:0044718">
    <property type="term" value="P:siderophore transmembrane transport"/>
    <property type="evidence" value="ECO:0007669"/>
    <property type="project" value="TreeGrafter"/>
</dbReference>
<dbReference type="InterPro" id="IPR000531">
    <property type="entry name" value="Beta-barrel_TonB"/>
</dbReference>
<dbReference type="GO" id="GO:0009279">
    <property type="term" value="C:cell outer membrane"/>
    <property type="evidence" value="ECO:0007669"/>
    <property type="project" value="UniProtKB-SubCell"/>
</dbReference>
<feature type="chain" id="PRO_5026952397" evidence="11">
    <location>
        <begin position="24"/>
        <end position="807"/>
    </location>
</feature>
<evidence type="ECO:0000259" key="13">
    <source>
        <dbReference type="Pfam" id="PF07715"/>
    </source>
</evidence>
<dbReference type="EMBL" id="CADCTQ010000578">
    <property type="protein sequence ID" value="CAA9321859.1"/>
    <property type="molecule type" value="Genomic_DNA"/>
</dbReference>
<dbReference type="Gene3D" id="2.170.130.10">
    <property type="entry name" value="TonB-dependent receptor, plug domain"/>
    <property type="match status" value="1"/>
</dbReference>
<keyword evidence="8 14" id="KW-0675">Receptor</keyword>
<protein>
    <submittedName>
        <fullName evidence="14">TonB-dependent receptor</fullName>
    </submittedName>
</protein>
<organism evidence="14">
    <name type="scientific">uncultured Cytophagales bacterium</name>
    <dbReference type="NCBI Taxonomy" id="158755"/>
    <lineage>
        <taxon>Bacteria</taxon>
        <taxon>Pseudomonadati</taxon>
        <taxon>Bacteroidota</taxon>
        <taxon>Sphingobacteriia</taxon>
        <taxon>Sphingobacteriales</taxon>
        <taxon>environmental samples</taxon>
    </lineage>
</organism>
<keyword evidence="2" id="KW-0813">Transport</keyword>
<evidence type="ECO:0000256" key="10">
    <source>
        <dbReference type="RuleBase" id="RU003357"/>
    </source>
</evidence>
<dbReference type="PANTHER" id="PTHR30069:SF29">
    <property type="entry name" value="HEMOGLOBIN AND HEMOGLOBIN-HAPTOGLOBIN-BINDING PROTEIN 1-RELATED"/>
    <property type="match status" value="1"/>
</dbReference>
<evidence type="ECO:0000256" key="11">
    <source>
        <dbReference type="SAM" id="SignalP"/>
    </source>
</evidence>
<keyword evidence="6 10" id="KW-0798">TonB box</keyword>
<dbReference type="AlphaFoldDB" id="A0A6J4L1Y8"/>
<evidence type="ECO:0000256" key="9">
    <source>
        <dbReference type="ARBA" id="ARBA00023237"/>
    </source>
</evidence>
<accession>A0A6J4L1Y8</accession>
<evidence type="ECO:0000256" key="7">
    <source>
        <dbReference type="ARBA" id="ARBA00023136"/>
    </source>
</evidence>
<dbReference type="GO" id="GO:0015344">
    <property type="term" value="F:siderophore uptake transmembrane transporter activity"/>
    <property type="evidence" value="ECO:0007669"/>
    <property type="project" value="TreeGrafter"/>
</dbReference>
<comment type="similarity">
    <text evidence="10">Belongs to the TonB-dependent receptor family.</text>
</comment>
<dbReference type="InterPro" id="IPR039426">
    <property type="entry name" value="TonB-dep_rcpt-like"/>
</dbReference>
<keyword evidence="3" id="KW-1134">Transmembrane beta strand</keyword>
<dbReference type="SUPFAM" id="SSF49464">
    <property type="entry name" value="Carboxypeptidase regulatory domain-like"/>
    <property type="match status" value="1"/>
</dbReference>
<dbReference type="SUPFAM" id="SSF56935">
    <property type="entry name" value="Porins"/>
    <property type="match status" value="1"/>
</dbReference>
<evidence type="ECO:0000259" key="12">
    <source>
        <dbReference type="Pfam" id="PF00593"/>
    </source>
</evidence>
<dbReference type="InterPro" id="IPR036942">
    <property type="entry name" value="Beta-barrel_TonB_sf"/>
</dbReference>
<dbReference type="Gene3D" id="2.60.40.1120">
    <property type="entry name" value="Carboxypeptidase-like, regulatory domain"/>
    <property type="match status" value="1"/>
</dbReference>
<dbReference type="InterPro" id="IPR012910">
    <property type="entry name" value="Plug_dom"/>
</dbReference>
<dbReference type="Pfam" id="PF00593">
    <property type="entry name" value="TonB_dep_Rec_b-barrel"/>
    <property type="match status" value="1"/>
</dbReference>
<evidence type="ECO:0000256" key="6">
    <source>
        <dbReference type="ARBA" id="ARBA00023077"/>
    </source>
</evidence>
<keyword evidence="9" id="KW-0998">Cell outer membrane</keyword>
<evidence type="ECO:0000313" key="14">
    <source>
        <dbReference type="EMBL" id="CAA9321859.1"/>
    </source>
</evidence>
<feature type="signal peptide" evidence="11">
    <location>
        <begin position="1"/>
        <end position="23"/>
    </location>
</feature>
<name>A0A6J4L1Y8_9SPHI</name>
<evidence type="ECO:0000256" key="8">
    <source>
        <dbReference type="ARBA" id="ARBA00023170"/>
    </source>
</evidence>
<evidence type="ECO:0000256" key="3">
    <source>
        <dbReference type="ARBA" id="ARBA00022452"/>
    </source>
</evidence>
<dbReference type="PANTHER" id="PTHR30069">
    <property type="entry name" value="TONB-DEPENDENT OUTER MEMBRANE RECEPTOR"/>
    <property type="match status" value="1"/>
</dbReference>
<dbReference type="InterPro" id="IPR008969">
    <property type="entry name" value="CarboxyPept-like_regulatory"/>
</dbReference>